<keyword evidence="3 10" id="KW-0378">Hydrolase</keyword>
<name>A0A4P9ZLN3_9FUNG</name>
<dbReference type="InterPro" id="IPR045063">
    <property type="entry name" value="Dynamin_N"/>
</dbReference>
<dbReference type="Pfam" id="PF24550">
    <property type="entry name" value="LIS_MGM1"/>
    <property type="match status" value="1"/>
</dbReference>
<keyword evidence="2 6" id="KW-0547">Nucleotide-binding</keyword>
<dbReference type="GO" id="GO:0005874">
    <property type="term" value="C:microtubule"/>
    <property type="evidence" value="ECO:0007669"/>
    <property type="project" value="TreeGrafter"/>
</dbReference>
<dbReference type="SUPFAM" id="SSF52540">
    <property type="entry name" value="P-loop containing nucleoside triphosphate hydrolases"/>
    <property type="match status" value="1"/>
</dbReference>
<dbReference type="PRINTS" id="PR00195">
    <property type="entry name" value="DYNAMIN"/>
</dbReference>
<dbReference type="Gene3D" id="3.40.50.300">
    <property type="entry name" value="P-loop containing nucleotide triphosphate hydrolases"/>
    <property type="match status" value="1"/>
</dbReference>
<feature type="domain" description="Dynamin-type G" evidence="9">
    <location>
        <begin position="74"/>
        <end position="334"/>
    </location>
</feature>
<dbReference type="AlphaFoldDB" id="A0A4P9ZLN3"/>
<evidence type="ECO:0000256" key="3">
    <source>
        <dbReference type="ARBA" id="ARBA00022801"/>
    </source>
</evidence>
<dbReference type="CDD" id="cd08771">
    <property type="entry name" value="DLP_1"/>
    <property type="match status" value="1"/>
</dbReference>
<dbReference type="GO" id="GO:0003924">
    <property type="term" value="F:GTPase activity"/>
    <property type="evidence" value="ECO:0007669"/>
    <property type="project" value="InterPro"/>
</dbReference>
<evidence type="ECO:0000256" key="5">
    <source>
        <dbReference type="ARBA" id="ARBA00048040"/>
    </source>
</evidence>
<dbReference type="EC" id="3.6.5.5" evidence="1"/>
<evidence type="ECO:0000256" key="4">
    <source>
        <dbReference type="ARBA" id="ARBA00023134"/>
    </source>
</evidence>
<dbReference type="InterPro" id="IPR019762">
    <property type="entry name" value="Dynamin_GTPase_CS"/>
</dbReference>
<dbReference type="PROSITE" id="PS51388">
    <property type="entry name" value="GED"/>
    <property type="match status" value="1"/>
</dbReference>
<dbReference type="Proteomes" id="UP000268162">
    <property type="component" value="Unassembled WGS sequence"/>
</dbReference>
<dbReference type="InterPro" id="IPR001401">
    <property type="entry name" value="Dynamin_GTPase"/>
</dbReference>
<dbReference type="InterPro" id="IPR022812">
    <property type="entry name" value="Dynamin"/>
</dbReference>
<evidence type="ECO:0000313" key="10">
    <source>
        <dbReference type="EMBL" id="RKP34214.1"/>
    </source>
</evidence>
<keyword evidence="11" id="KW-1185">Reference proteome</keyword>
<dbReference type="InterPro" id="IPR030381">
    <property type="entry name" value="G_DYNAMIN_dom"/>
</dbReference>
<organism evidence="10 11">
    <name type="scientific">Dimargaris cristalligena</name>
    <dbReference type="NCBI Taxonomy" id="215637"/>
    <lineage>
        <taxon>Eukaryota</taxon>
        <taxon>Fungi</taxon>
        <taxon>Fungi incertae sedis</taxon>
        <taxon>Zoopagomycota</taxon>
        <taxon>Kickxellomycotina</taxon>
        <taxon>Dimargaritomycetes</taxon>
        <taxon>Dimargaritales</taxon>
        <taxon>Dimargaritaceae</taxon>
        <taxon>Dimargaris</taxon>
    </lineage>
</organism>
<dbReference type="SMART" id="SM00053">
    <property type="entry name" value="DYNc"/>
    <property type="match status" value="1"/>
</dbReference>
<sequence>MADQDDTDSARRPPSLNDTSNSGRRSDSSGGPPAPRGPGAPEAYPANQAEFARLIKTLIEIQNTLKTVNFEKRPLQLPSIVVIGSQSSGKSSVLEAIVGQHFLPKGSNMVTRRPIELTLVHTPHSTEQYGEFPELGLGKIHDFDQIRKTLTDLNLAVPDSECVSDKPIDLRIYSAQVPDLKLVDLPGYIQIHNRNQPAALKSQIQQLCERYIQAPNIILAVCAADVDLANSEALLASRRADPLGLRTLGVITKMDTVEPETGRGILLNKDYPLQLGYVGVICKPLKQRDHLPDKSSAYYELHPIYQEQPLKLGVTTLRNTLIAVLERHMIVNLRDIVDAVQTELDETRYQFKVHYSDQRISAESYAMDSLDQLKRRFKEFTTRFGRTEIREEIRRMLEERVMDVYDGRPLYWQRKLERTQSLLTKSGVGRWSTQLIVDTLLHNLQSMVSAKPFSYHEGARRVVMQFSQEMIRSRYLMAVEQVENTLKPLKYEVDCTDAEWQEARERTISNLSREIDSCGRALRELRDQVGRKKLNDAVRFVKDLAQDAANPAEFNPHSRLAARLRQPMPVSVAAHFPRLLDKAREAIYLRHRLLTLKYRLAATKIRACRTQSNRVICPEVFLHTLAAKLAHNAVLFIQVELLNEFFFQFPRELDNRLYYGLNKDQIYQFARENPHIVHQLDLADRKAKLEEVMQKLVGIVHEVNQHQQQHPGGASSRFSEGYTSTGNGSGGYYPYPNHTAPPPPSAHSSQHPFTGANDHSSHHYHYSGAYSSTGSRPYPPQ</sequence>
<feature type="compositionally biased region" description="Low complexity" evidence="7">
    <location>
        <begin position="721"/>
        <end position="738"/>
    </location>
</feature>
<reference evidence="11" key="1">
    <citation type="journal article" date="2018" name="Nat. Microbiol.">
        <title>Leveraging single-cell genomics to expand the fungal tree of life.</title>
        <authorList>
            <person name="Ahrendt S.R."/>
            <person name="Quandt C.A."/>
            <person name="Ciobanu D."/>
            <person name="Clum A."/>
            <person name="Salamov A."/>
            <person name="Andreopoulos B."/>
            <person name="Cheng J.F."/>
            <person name="Woyke T."/>
            <person name="Pelin A."/>
            <person name="Henrissat B."/>
            <person name="Reynolds N.K."/>
            <person name="Benny G.L."/>
            <person name="Smith M.E."/>
            <person name="James T.Y."/>
            <person name="Grigoriev I.V."/>
        </authorList>
    </citation>
    <scope>NUCLEOTIDE SEQUENCE [LARGE SCALE GENOMIC DNA]</scope>
    <source>
        <strain evidence="11">RSA 468</strain>
    </source>
</reference>
<feature type="region of interest" description="Disordered" evidence="7">
    <location>
        <begin position="705"/>
        <end position="781"/>
    </location>
</feature>
<dbReference type="InterPro" id="IPR020850">
    <property type="entry name" value="GED_dom"/>
</dbReference>
<evidence type="ECO:0000259" key="8">
    <source>
        <dbReference type="PROSITE" id="PS51388"/>
    </source>
</evidence>
<dbReference type="EMBL" id="ML003305">
    <property type="protein sequence ID" value="RKP34214.1"/>
    <property type="molecule type" value="Genomic_DNA"/>
</dbReference>
<evidence type="ECO:0000256" key="2">
    <source>
        <dbReference type="ARBA" id="ARBA00022741"/>
    </source>
</evidence>
<evidence type="ECO:0000259" key="9">
    <source>
        <dbReference type="PROSITE" id="PS51718"/>
    </source>
</evidence>
<dbReference type="PANTHER" id="PTHR11566:SF212">
    <property type="entry name" value="DYNAMIN"/>
    <property type="match status" value="1"/>
</dbReference>
<feature type="domain" description="GED" evidence="8">
    <location>
        <begin position="611"/>
        <end position="704"/>
    </location>
</feature>
<dbReference type="GO" id="GO:0008017">
    <property type="term" value="F:microtubule binding"/>
    <property type="evidence" value="ECO:0007669"/>
    <property type="project" value="TreeGrafter"/>
</dbReference>
<dbReference type="InterPro" id="IPR027417">
    <property type="entry name" value="P-loop_NTPase"/>
</dbReference>
<feature type="region of interest" description="Disordered" evidence="7">
    <location>
        <begin position="1"/>
        <end position="44"/>
    </location>
</feature>
<protein>
    <recommendedName>
        <fullName evidence="1">dynamin GTPase</fullName>
        <ecNumber evidence="1">3.6.5.5</ecNumber>
    </recommendedName>
</protein>
<evidence type="ECO:0000256" key="6">
    <source>
        <dbReference type="RuleBase" id="RU003932"/>
    </source>
</evidence>
<dbReference type="PANTHER" id="PTHR11566">
    <property type="entry name" value="DYNAMIN"/>
    <property type="match status" value="1"/>
</dbReference>
<accession>A0A4P9ZLN3</accession>
<keyword evidence="4 6" id="KW-0342">GTP-binding</keyword>
<feature type="compositionally biased region" description="Low complexity" evidence="7">
    <location>
        <begin position="766"/>
        <end position="775"/>
    </location>
</feature>
<dbReference type="Pfam" id="PF00350">
    <property type="entry name" value="Dynamin_N"/>
    <property type="match status" value="1"/>
</dbReference>
<dbReference type="Pfam" id="PF01031">
    <property type="entry name" value="Dynamin_M"/>
    <property type="match status" value="1"/>
</dbReference>
<dbReference type="GO" id="GO:0005737">
    <property type="term" value="C:cytoplasm"/>
    <property type="evidence" value="ECO:0007669"/>
    <property type="project" value="TreeGrafter"/>
</dbReference>
<dbReference type="InterPro" id="IPR056495">
    <property type="entry name" value="LIS_MGM1"/>
</dbReference>
<evidence type="ECO:0000256" key="1">
    <source>
        <dbReference type="ARBA" id="ARBA00011980"/>
    </source>
</evidence>
<feature type="compositionally biased region" description="Low complexity" evidence="7">
    <location>
        <begin position="20"/>
        <end position="31"/>
    </location>
</feature>
<comment type="similarity">
    <text evidence="6">Belongs to the TRAFAC class dynamin-like GTPase superfamily. Dynamin/Fzo/YdjA family.</text>
</comment>
<dbReference type="GO" id="GO:0005886">
    <property type="term" value="C:plasma membrane"/>
    <property type="evidence" value="ECO:0007669"/>
    <property type="project" value="TreeGrafter"/>
</dbReference>
<dbReference type="PROSITE" id="PS51718">
    <property type="entry name" value="G_DYNAMIN_2"/>
    <property type="match status" value="1"/>
</dbReference>
<comment type="catalytic activity">
    <reaction evidence="5">
        <text>GTP + H2O = GDP + phosphate + H(+)</text>
        <dbReference type="Rhea" id="RHEA:19669"/>
        <dbReference type="ChEBI" id="CHEBI:15377"/>
        <dbReference type="ChEBI" id="CHEBI:15378"/>
        <dbReference type="ChEBI" id="CHEBI:37565"/>
        <dbReference type="ChEBI" id="CHEBI:43474"/>
        <dbReference type="ChEBI" id="CHEBI:58189"/>
        <dbReference type="EC" id="3.6.5.5"/>
    </reaction>
</comment>
<evidence type="ECO:0000313" key="11">
    <source>
        <dbReference type="Proteomes" id="UP000268162"/>
    </source>
</evidence>
<proteinExistence type="inferred from homology"/>
<dbReference type="InterPro" id="IPR000375">
    <property type="entry name" value="Dynamin_stalk"/>
</dbReference>
<gene>
    <name evidence="10" type="ORF">BJ085DRAFT_22055</name>
</gene>
<dbReference type="GO" id="GO:0031623">
    <property type="term" value="P:receptor internalization"/>
    <property type="evidence" value="ECO:0007669"/>
    <property type="project" value="TreeGrafter"/>
</dbReference>
<evidence type="ECO:0000256" key="7">
    <source>
        <dbReference type="SAM" id="MobiDB-lite"/>
    </source>
</evidence>
<dbReference type="STRING" id="215637.A0A4P9ZLN3"/>
<dbReference type="PROSITE" id="PS00410">
    <property type="entry name" value="G_DYNAMIN_1"/>
    <property type="match status" value="1"/>
</dbReference>
<dbReference type="GO" id="GO:0005525">
    <property type="term" value="F:GTP binding"/>
    <property type="evidence" value="ECO:0007669"/>
    <property type="project" value="UniProtKB-KW"/>
</dbReference>